<dbReference type="Pfam" id="PF11951">
    <property type="entry name" value="Fungal_trans_2"/>
    <property type="match status" value="1"/>
</dbReference>
<dbReference type="PROSITE" id="PS00463">
    <property type="entry name" value="ZN2_CY6_FUNGAL_1"/>
    <property type="match status" value="1"/>
</dbReference>
<dbReference type="EMBL" id="JAGTJR010000002">
    <property type="protein sequence ID" value="KAH7063718.1"/>
    <property type="molecule type" value="Genomic_DNA"/>
</dbReference>
<dbReference type="Proteomes" id="UP000774617">
    <property type="component" value="Unassembled WGS sequence"/>
</dbReference>
<protein>
    <recommendedName>
        <fullName evidence="3">Zn(2)-C6 fungal-type domain-containing protein</fullName>
    </recommendedName>
</protein>
<proteinExistence type="predicted"/>
<dbReference type="Pfam" id="PF00172">
    <property type="entry name" value="Zn_clus"/>
    <property type="match status" value="1"/>
</dbReference>
<name>A0ABQ8GWC2_9PEZI</name>
<dbReference type="PANTHER" id="PTHR38111">
    <property type="entry name" value="ZN(2)-C6 FUNGAL-TYPE DOMAIN-CONTAINING PROTEIN-RELATED"/>
    <property type="match status" value="1"/>
</dbReference>
<dbReference type="InterPro" id="IPR001138">
    <property type="entry name" value="Zn2Cys6_DnaBD"/>
</dbReference>
<dbReference type="PROSITE" id="PS50048">
    <property type="entry name" value="ZN2_CY6_FUNGAL_2"/>
    <property type="match status" value="1"/>
</dbReference>
<reference evidence="4 5" key="1">
    <citation type="journal article" date="2021" name="Nat. Commun.">
        <title>Genetic determinants of endophytism in the Arabidopsis root mycobiome.</title>
        <authorList>
            <person name="Mesny F."/>
            <person name="Miyauchi S."/>
            <person name="Thiergart T."/>
            <person name="Pickel B."/>
            <person name="Atanasova L."/>
            <person name="Karlsson M."/>
            <person name="Huettel B."/>
            <person name="Barry K.W."/>
            <person name="Haridas S."/>
            <person name="Chen C."/>
            <person name="Bauer D."/>
            <person name="Andreopoulos W."/>
            <person name="Pangilinan J."/>
            <person name="LaButti K."/>
            <person name="Riley R."/>
            <person name="Lipzen A."/>
            <person name="Clum A."/>
            <person name="Drula E."/>
            <person name="Henrissat B."/>
            <person name="Kohler A."/>
            <person name="Grigoriev I.V."/>
            <person name="Martin F.M."/>
            <person name="Hacquard S."/>
        </authorList>
    </citation>
    <scope>NUCLEOTIDE SEQUENCE [LARGE SCALE GENOMIC DNA]</scope>
    <source>
        <strain evidence="4 5">MPI-SDFR-AT-0080</strain>
    </source>
</reference>
<dbReference type="InterPro" id="IPR036864">
    <property type="entry name" value="Zn2-C6_fun-type_DNA-bd_sf"/>
</dbReference>
<feature type="region of interest" description="Disordered" evidence="2">
    <location>
        <begin position="339"/>
        <end position="363"/>
    </location>
</feature>
<gene>
    <name evidence="4" type="ORF">B0J12DRAFT_178756</name>
</gene>
<evidence type="ECO:0000313" key="5">
    <source>
        <dbReference type="Proteomes" id="UP000774617"/>
    </source>
</evidence>
<dbReference type="InterPro" id="IPR021858">
    <property type="entry name" value="Fun_TF"/>
</dbReference>
<dbReference type="InterPro" id="IPR053178">
    <property type="entry name" value="Osmoadaptation_assoc"/>
</dbReference>
<keyword evidence="5" id="KW-1185">Reference proteome</keyword>
<dbReference type="PANTHER" id="PTHR38111:SF9">
    <property type="entry name" value="ZN(2)-C6 FUNGAL-TYPE DOMAIN-CONTAINING PROTEIN"/>
    <property type="match status" value="1"/>
</dbReference>
<dbReference type="Gene3D" id="4.10.240.10">
    <property type="entry name" value="Zn(2)-C6 fungal-type DNA-binding domain"/>
    <property type="match status" value="1"/>
</dbReference>
<feature type="domain" description="Zn(2)-C6 fungal-type" evidence="3">
    <location>
        <begin position="8"/>
        <end position="36"/>
    </location>
</feature>
<organism evidence="4 5">
    <name type="scientific">Macrophomina phaseolina</name>
    <dbReference type="NCBI Taxonomy" id="35725"/>
    <lineage>
        <taxon>Eukaryota</taxon>
        <taxon>Fungi</taxon>
        <taxon>Dikarya</taxon>
        <taxon>Ascomycota</taxon>
        <taxon>Pezizomycotina</taxon>
        <taxon>Dothideomycetes</taxon>
        <taxon>Dothideomycetes incertae sedis</taxon>
        <taxon>Botryosphaeriales</taxon>
        <taxon>Botryosphaeriaceae</taxon>
        <taxon>Macrophomina</taxon>
    </lineage>
</organism>
<dbReference type="CDD" id="cd00067">
    <property type="entry name" value="GAL4"/>
    <property type="match status" value="1"/>
</dbReference>
<keyword evidence="1" id="KW-0539">Nucleus</keyword>
<evidence type="ECO:0000256" key="1">
    <source>
        <dbReference type="ARBA" id="ARBA00023242"/>
    </source>
</evidence>
<evidence type="ECO:0000259" key="3">
    <source>
        <dbReference type="PROSITE" id="PS50048"/>
    </source>
</evidence>
<dbReference type="SMART" id="SM00066">
    <property type="entry name" value="GAL4"/>
    <property type="match status" value="1"/>
</dbReference>
<comment type="caution">
    <text evidence="4">The sequence shown here is derived from an EMBL/GenBank/DDBJ whole genome shotgun (WGS) entry which is preliminary data.</text>
</comment>
<evidence type="ECO:0000256" key="2">
    <source>
        <dbReference type="SAM" id="MobiDB-lite"/>
    </source>
</evidence>
<evidence type="ECO:0000313" key="4">
    <source>
        <dbReference type="EMBL" id="KAH7063718.1"/>
    </source>
</evidence>
<sequence>MRNKQVTVCHNCRARKLGCDGKRPSCTQCILTRRQCEGYQLERKFILVGSKAAVSDRKPPDSRALQRGLFVDSSVAKRPVGAAGLHAVQWPIGTTTIADYVAVTLNSYLSLEQNNGSLPNSYTNQVCGGWVEILPRLAAEAQPGDLLSAAITAIGASILDNVSIGSRVDYRSLEANSSALRQLRRQLAMPTRVFSIETFAAVGCLAMTELTLSSPGDRMLGHLAGLNALLKSCPPEMFSSGMFHSIFVGCRPVLFIMALLMHKTTFLAQKDWLRKPFRLHPPSDMQVLISDTAALPSVLERADRLHHLPNKDADKEGHQIQKALADILSRLSAWPDLSETEESDLPNNTQVPREQSAAEARAPRPSVHFTNSLEVNQHLYLWTFKIICLVKLREVRLLLKTHQNSKNLHDEILKLAIRICHSADYLLQDGMKLYGAVAVLFPLQIASEAFSDGTDANYEHLVHCKRLIERIHGKGIHTKPDFFQGSADGQSAGTTVSDVSFVSAHTGFPY</sequence>
<dbReference type="SUPFAM" id="SSF57701">
    <property type="entry name" value="Zn2/Cys6 DNA-binding domain"/>
    <property type="match status" value="1"/>
</dbReference>
<accession>A0ABQ8GWC2</accession>